<dbReference type="AlphaFoldDB" id="A0A6C0C9S0"/>
<organism evidence="1">
    <name type="scientific">viral metagenome</name>
    <dbReference type="NCBI Taxonomy" id="1070528"/>
    <lineage>
        <taxon>unclassified sequences</taxon>
        <taxon>metagenomes</taxon>
        <taxon>organismal metagenomes</taxon>
    </lineage>
</organism>
<sequence>MLSLCQDTILYIAEYLPSNNDKMALSSICIKMDTLKYKFIYHGRVYAKDIENLSYKYNFKHVFRRASCKIISDLVTHLEFSDEFNDSIYKFPPRLSYLSFGRHFNKSVDSFP</sequence>
<accession>A0A6C0C9S0</accession>
<dbReference type="EMBL" id="MN739356">
    <property type="protein sequence ID" value="QHT00560.1"/>
    <property type="molecule type" value="Genomic_DNA"/>
</dbReference>
<evidence type="ECO:0008006" key="2">
    <source>
        <dbReference type="Google" id="ProtNLM"/>
    </source>
</evidence>
<reference evidence="1" key="1">
    <citation type="journal article" date="2020" name="Nature">
        <title>Giant virus diversity and host interactions through global metagenomics.</title>
        <authorList>
            <person name="Schulz F."/>
            <person name="Roux S."/>
            <person name="Paez-Espino D."/>
            <person name="Jungbluth S."/>
            <person name="Walsh D.A."/>
            <person name="Denef V.J."/>
            <person name="McMahon K.D."/>
            <person name="Konstantinidis K.T."/>
            <person name="Eloe-Fadrosh E.A."/>
            <person name="Kyrpides N.C."/>
            <person name="Woyke T."/>
        </authorList>
    </citation>
    <scope>NUCLEOTIDE SEQUENCE</scope>
    <source>
        <strain evidence="1">GVMAG-M-3300020192-26</strain>
    </source>
</reference>
<proteinExistence type="predicted"/>
<name>A0A6C0C9S0_9ZZZZ</name>
<evidence type="ECO:0000313" key="1">
    <source>
        <dbReference type="EMBL" id="QHT00560.1"/>
    </source>
</evidence>
<protein>
    <recommendedName>
        <fullName evidence="2">F-box domain-containing protein</fullName>
    </recommendedName>
</protein>